<name>A0ABP0V1R8_9BRYO</name>
<evidence type="ECO:0000313" key="1">
    <source>
        <dbReference type="EMBL" id="CAK9235457.1"/>
    </source>
</evidence>
<dbReference type="SUPFAM" id="SSF52047">
    <property type="entry name" value="RNI-like"/>
    <property type="match status" value="1"/>
</dbReference>
<keyword evidence="2" id="KW-1185">Reference proteome</keyword>
<reference evidence="1" key="1">
    <citation type="submission" date="2024-02" db="EMBL/GenBank/DDBJ databases">
        <authorList>
            <consortium name="ELIXIR-Norway"/>
            <consortium name="Elixir Norway"/>
        </authorList>
    </citation>
    <scope>NUCLEOTIDE SEQUENCE</scope>
</reference>
<protein>
    <recommendedName>
        <fullName evidence="3">C-terminal of Roc (COR) domain-containing protein</fullName>
    </recommendedName>
</protein>
<dbReference type="Gene3D" id="3.80.10.10">
    <property type="entry name" value="Ribonuclease Inhibitor"/>
    <property type="match status" value="1"/>
</dbReference>
<dbReference type="InterPro" id="IPR027417">
    <property type="entry name" value="P-loop_NTPase"/>
</dbReference>
<dbReference type="PANTHER" id="PTHR47679:SF1">
    <property type="entry name" value="PROTEIN TORNADO 1"/>
    <property type="match status" value="1"/>
</dbReference>
<dbReference type="PANTHER" id="PTHR47679">
    <property type="entry name" value="PROTEIN TORNADO 1"/>
    <property type="match status" value="1"/>
</dbReference>
<gene>
    <name evidence="1" type="ORF">CSSPTR1EN2_LOCUS22726</name>
</gene>
<dbReference type="Gene3D" id="3.40.50.300">
    <property type="entry name" value="P-loop containing nucleotide triphosphate hydrolases"/>
    <property type="match status" value="1"/>
</dbReference>
<proteinExistence type="predicted"/>
<dbReference type="Proteomes" id="UP001497512">
    <property type="component" value="Chromosome 8"/>
</dbReference>
<dbReference type="EMBL" id="OZ019900">
    <property type="protein sequence ID" value="CAK9235457.1"/>
    <property type="molecule type" value="Genomic_DNA"/>
</dbReference>
<accession>A0ABP0V1R8</accession>
<dbReference type="InterPro" id="IPR032675">
    <property type="entry name" value="LRR_dom_sf"/>
</dbReference>
<dbReference type="SUPFAM" id="SSF52540">
    <property type="entry name" value="P-loop containing nucleoside triphosphate hydrolases"/>
    <property type="match status" value="1"/>
</dbReference>
<organism evidence="1 2">
    <name type="scientific">Sphagnum troendelagicum</name>
    <dbReference type="NCBI Taxonomy" id="128251"/>
    <lineage>
        <taxon>Eukaryota</taxon>
        <taxon>Viridiplantae</taxon>
        <taxon>Streptophyta</taxon>
        <taxon>Embryophyta</taxon>
        <taxon>Bryophyta</taxon>
        <taxon>Sphagnophytina</taxon>
        <taxon>Sphagnopsida</taxon>
        <taxon>Sphagnales</taxon>
        <taxon>Sphagnaceae</taxon>
        <taxon>Sphagnum</taxon>
    </lineage>
</organism>
<evidence type="ECO:0000313" key="2">
    <source>
        <dbReference type="Proteomes" id="UP001497512"/>
    </source>
</evidence>
<evidence type="ECO:0008006" key="3">
    <source>
        <dbReference type="Google" id="ProtNLM"/>
    </source>
</evidence>
<sequence>MGHTDTKWISAGAYALESYGLRFPDILIRQLNVKFRPSSNGEYFEMSYEAIGKKSNAHIRPQPEGSFSISKEQYLMLMRSIGDRQNVESICLQYLWPSDKLDSVFPDLFLNCSRGFTKLCRALCTNSTMSTLQIQLSGKALDVLALSQAFHTNVSSLSPLLTINPAEKRMMEVAIAMKVAIIDFAFLLRHNKALQTIQIQSDNNSDQDWVKLVRPLIKDLDVQQQSHVDLAKLHLTISGSAMPAAVCNLAFHEVFQSSTLKELAVETSDHYGDMLDSSRSCALLQALVRPLIADEAGQEAKANLSKLTLVVPHVRVNGSWSHAIFGEILPKLLQRNSTLKELTVKAPHFYEEREEMKEEKLCALLQSLKENKSLEILNLSECQGILTQKVIPTLMDILLVNFTLRDINFGDSSIWYGVKEQLRKNEKYMQSCLRTLPVAKAQAARVFLCGGPYAGKTTLRKILIRCSEPGSKFRKTYLSPCKDLMIKSHDGIQKLRHGRLQLALRTRGIEISGLKSNAGIRLSIWDMGGQEEYHAFHDFMFPNLSDTGNPSSFLLVCNPFTSVYMDAKKQPEVICQELEYWLRFIASNTRKSISFKPKVHVVLTHADKVAGLAAWAKGIVTQLQRNFRDALDLSPEPMAVNATSSRSSNSVACVIQDNTQAILEKLPPVYEVCSVMRLVLADWRLQHPECPLISWQTFSDLCQDAQVPDLITYLEGFGPEYLLVQERRKAVAECLHDAGDIIFFNDFDFIVVDLHWFCHWVMGHLIRLSHDKFKDHSSMGSPADGFTTREYLEAILNDSLKTSRGLGLHGGSMQSVKAETLVKLMLRLELCFERTTGSLDDGLFIPMTLARESGCLWHWPTSNHDFQCNITKVVHFGRRLQCDDQKCTFIPPGLFCRLQVSLHNKFVGPSNHMTADYFLEKDLILIVFNGVEIVLEYHGNVGTHIDVLVRSNSMSFDAALEIVHEHVMTHIQELCVGSGGCQGVLLVEGIVRPECVRKQKSFMQRQNQGVLVEDLKRAIEASGSRMYQHTWSQLKEGDRVILYSGCEAAMDLLGSKEKEDVERRLHELEHSKGYDHTMNPLGGLTSSILEAQDSTFPKPMFYGESSKVPVPSSGDNRSNVQCPLRQDAMSLHHDIVLRKIEDLSIQINHLTEHVINFLVKSSQHQVPRIVLFTTDDASMKQTLITNLVPGMKALQLHLLCEYRTQVHIVEGQRGCEVILEGKQWEKIHGLVVEGLKWVFLAIKVGAHITMGIGDLVPNPSKAYAKAVSDSVGSCLPMDWATVTPQELVMDAASAMRTAQKESAEQWLVDFLKDKSILKDFGLQRVIYKDEQAEVGWICEKHLKEGLQCGELARLPHGGMGL</sequence>